<sequence length="228" mass="26442">MNNVYFSEKIQQLIDAAGREFFSLYSEKPVNFYSRKICGDWYIMPDVSSDVSLISVFSFIKTTPDMAGKLATLYAYDKLSSAAESCGILLLTARCREQIRKIRHELSARSDLFYVGIEAPEGFLNFQEMQLKDIALFGDNWVYHDKYKRGNKRFDVFIYEREGTFHIVFRRSYSKKNTEGIRQTFVNHQAFVTVSAAQLPNADLTVQGFGFMAERLTKSDWFIRNTTR</sequence>
<proteinExistence type="predicted"/>
<evidence type="ECO:0000313" key="2">
    <source>
        <dbReference type="Proteomes" id="UP000001726"/>
    </source>
</evidence>
<organism evidence="1 2">
    <name type="scientific">Erwinia tasmaniensis (strain DSM 17950 / CFBP 7177 / CIP 109463 / NCPPB 4357 / Et1/99)</name>
    <dbReference type="NCBI Taxonomy" id="465817"/>
    <lineage>
        <taxon>Bacteria</taxon>
        <taxon>Pseudomonadati</taxon>
        <taxon>Pseudomonadota</taxon>
        <taxon>Gammaproteobacteria</taxon>
        <taxon>Enterobacterales</taxon>
        <taxon>Erwiniaceae</taxon>
        <taxon>Erwinia</taxon>
    </lineage>
</organism>
<geneLocation type="plasmid" evidence="1 2">
    <name>pET45</name>
</geneLocation>
<dbReference type="AlphaFoldDB" id="B2VB32"/>
<protein>
    <submittedName>
        <fullName evidence="1">Uncharacterized protein</fullName>
    </submittedName>
</protein>
<dbReference type="EMBL" id="CU468132">
    <property type="protein sequence ID" value="CAO94988.1"/>
    <property type="molecule type" value="Genomic_DNA"/>
</dbReference>
<keyword evidence="2" id="KW-1185">Reference proteome</keyword>
<reference evidence="1 2" key="1">
    <citation type="journal article" date="2008" name="Environ. Microbiol.">
        <title>The genome of Erwinia tasmaniensis strain Et1/99, a non-pathogenic bacterium in the genus Erwinia.</title>
        <authorList>
            <person name="Kube M."/>
            <person name="Migdoll A.M."/>
            <person name="Mueller I."/>
            <person name="Kuhl H."/>
            <person name="Beck A."/>
            <person name="Reinhardt R."/>
            <person name="Geider K."/>
        </authorList>
    </citation>
    <scope>NUCLEOTIDE SEQUENCE [LARGE SCALE GENOMIC DNA]</scope>
    <source>
        <strain evidence="2">DSM 17950 / CFBP 7177 / CIP 109463 / NCPPB 4357 / Et1/99</strain>
        <plasmid evidence="2">pET45</plasmid>
    </source>
</reference>
<accession>B2VB32</accession>
<keyword evidence="1" id="KW-0614">Plasmid</keyword>
<evidence type="ECO:0000313" key="1">
    <source>
        <dbReference type="EMBL" id="CAO94988.1"/>
    </source>
</evidence>
<dbReference type="KEGG" id="eta:ETA_pET450440"/>
<dbReference type="HOGENOM" id="CLU_1213291_0_0_6"/>
<dbReference type="Proteomes" id="UP000001726">
    <property type="component" value="Plasmid pET45"/>
</dbReference>
<name>B2VB32_ERWT9</name>
<dbReference type="RefSeq" id="WP_012443505.1">
    <property type="nucleotide sequence ID" value="NC_010699.1"/>
</dbReference>
<gene>
    <name evidence="1" type="ordered locus">ETA_pET450440</name>
</gene>